<protein>
    <recommendedName>
        <fullName evidence="4">Restriction endonuclease type IV Mrr domain-containing protein</fullName>
    </recommendedName>
</protein>
<reference evidence="2 3" key="1">
    <citation type="submission" date="2024-09" db="EMBL/GenBank/DDBJ databases">
        <authorList>
            <person name="Sun Q."/>
            <person name="Mori K."/>
        </authorList>
    </citation>
    <scope>NUCLEOTIDE SEQUENCE [LARGE SCALE GENOMIC DNA]</scope>
    <source>
        <strain evidence="2 3">CCM 7759</strain>
    </source>
</reference>
<evidence type="ECO:0000313" key="3">
    <source>
        <dbReference type="Proteomes" id="UP001589776"/>
    </source>
</evidence>
<keyword evidence="3" id="KW-1185">Reference proteome</keyword>
<evidence type="ECO:0008006" key="4">
    <source>
        <dbReference type="Google" id="ProtNLM"/>
    </source>
</evidence>
<proteinExistence type="predicted"/>
<sequence length="207" mass="24020">MKKRENAFLTYAAHDVRRKMPVSQPASSAQPFKPEPSLGSDDYEHILEIINKTALMLERSPQTFRSMGEEQLRDQFLVPLNSHYEGQATGETFNFNGKTDILIKAQDRNIFVAECKIWRGQKSLSDALDQLLGYSTWRDTKTALIIFNRNKDLTNVLSKIPETVKNHPNYKRELKISGETKFRYVFRHRDDISRELTLTILVFEVPQ</sequence>
<evidence type="ECO:0000313" key="2">
    <source>
        <dbReference type="EMBL" id="MFC0213896.1"/>
    </source>
</evidence>
<accession>A0ABV6DMM2</accession>
<dbReference type="RefSeq" id="WP_377471227.1">
    <property type="nucleotide sequence ID" value="NZ_JBHLWN010000065.1"/>
</dbReference>
<comment type="caution">
    <text evidence="2">The sequence shown here is derived from an EMBL/GenBank/DDBJ whole genome shotgun (WGS) entry which is preliminary data.</text>
</comment>
<dbReference type="Proteomes" id="UP001589776">
    <property type="component" value="Unassembled WGS sequence"/>
</dbReference>
<name>A0ABV6DMM2_9BACL</name>
<gene>
    <name evidence="2" type="ORF">ACFFK0_15805</name>
</gene>
<dbReference type="EMBL" id="JBHLWN010000065">
    <property type="protein sequence ID" value="MFC0213896.1"/>
    <property type="molecule type" value="Genomic_DNA"/>
</dbReference>
<organism evidence="2 3">
    <name type="scientific">Paenibacillus chartarius</name>
    <dbReference type="NCBI Taxonomy" id="747481"/>
    <lineage>
        <taxon>Bacteria</taxon>
        <taxon>Bacillati</taxon>
        <taxon>Bacillota</taxon>
        <taxon>Bacilli</taxon>
        <taxon>Bacillales</taxon>
        <taxon>Paenibacillaceae</taxon>
        <taxon>Paenibacillus</taxon>
    </lineage>
</organism>
<feature type="region of interest" description="Disordered" evidence="1">
    <location>
        <begin position="19"/>
        <end position="39"/>
    </location>
</feature>
<evidence type="ECO:0000256" key="1">
    <source>
        <dbReference type="SAM" id="MobiDB-lite"/>
    </source>
</evidence>